<protein>
    <submittedName>
        <fullName evidence="2">Uncharacterized protein</fullName>
    </submittedName>
</protein>
<sequence>MDSAGKCPRHSPLISPSIKSGMRDVVSLIMLQDLLGGEGERGFGKWIGNVEGGGSVYEVSIITAVWNIIFRQRKETWRVRNRELEVWVSLRH</sequence>
<organism evidence="2 3">
    <name type="scientific">Dendrothele bispora (strain CBS 962.96)</name>
    <dbReference type="NCBI Taxonomy" id="1314807"/>
    <lineage>
        <taxon>Eukaryota</taxon>
        <taxon>Fungi</taxon>
        <taxon>Dikarya</taxon>
        <taxon>Basidiomycota</taxon>
        <taxon>Agaricomycotina</taxon>
        <taxon>Agaricomycetes</taxon>
        <taxon>Agaricomycetidae</taxon>
        <taxon>Agaricales</taxon>
        <taxon>Agaricales incertae sedis</taxon>
        <taxon>Dendrothele</taxon>
    </lineage>
</organism>
<reference evidence="2 3" key="1">
    <citation type="journal article" date="2019" name="Nat. Ecol. Evol.">
        <title>Megaphylogeny resolves global patterns of mushroom evolution.</title>
        <authorList>
            <person name="Varga T."/>
            <person name="Krizsan K."/>
            <person name="Foldi C."/>
            <person name="Dima B."/>
            <person name="Sanchez-Garcia M."/>
            <person name="Sanchez-Ramirez S."/>
            <person name="Szollosi G.J."/>
            <person name="Szarkandi J.G."/>
            <person name="Papp V."/>
            <person name="Albert L."/>
            <person name="Andreopoulos W."/>
            <person name="Angelini C."/>
            <person name="Antonin V."/>
            <person name="Barry K.W."/>
            <person name="Bougher N.L."/>
            <person name="Buchanan P."/>
            <person name="Buyck B."/>
            <person name="Bense V."/>
            <person name="Catcheside P."/>
            <person name="Chovatia M."/>
            <person name="Cooper J."/>
            <person name="Damon W."/>
            <person name="Desjardin D."/>
            <person name="Finy P."/>
            <person name="Geml J."/>
            <person name="Haridas S."/>
            <person name="Hughes K."/>
            <person name="Justo A."/>
            <person name="Karasinski D."/>
            <person name="Kautmanova I."/>
            <person name="Kiss B."/>
            <person name="Kocsube S."/>
            <person name="Kotiranta H."/>
            <person name="LaButti K.M."/>
            <person name="Lechner B.E."/>
            <person name="Liimatainen K."/>
            <person name="Lipzen A."/>
            <person name="Lukacs Z."/>
            <person name="Mihaltcheva S."/>
            <person name="Morgado L.N."/>
            <person name="Niskanen T."/>
            <person name="Noordeloos M.E."/>
            <person name="Ohm R.A."/>
            <person name="Ortiz-Santana B."/>
            <person name="Ovrebo C."/>
            <person name="Racz N."/>
            <person name="Riley R."/>
            <person name="Savchenko A."/>
            <person name="Shiryaev A."/>
            <person name="Soop K."/>
            <person name="Spirin V."/>
            <person name="Szebenyi C."/>
            <person name="Tomsovsky M."/>
            <person name="Tulloss R.E."/>
            <person name="Uehling J."/>
            <person name="Grigoriev I.V."/>
            <person name="Vagvolgyi C."/>
            <person name="Papp T."/>
            <person name="Martin F.M."/>
            <person name="Miettinen O."/>
            <person name="Hibbett D.S."/>
            <person name="Nagy L.G."/>
        </authorList>
    </citation>
    <scope>NUCLEOTIDE SEQUENCE [LARGE SCALE GENOMIC DNA]</scope>
    <source>
        <strain evidence="2 3">CBS 962.96</strain>
    </source>
</reference>
<dbReference type="EMBL" id="ML179337">
    <property type="protein sequence ID" value="THU90340.1"/>
    <property type="molecule type" value="Genomic_DNA"/>
</dbReference>
<evidence type="ECO:0000313" key="3">
    <source>
        <dbReference type="Proteomes" id="UP000297245"/>
    </source>
</evidence>
<accession>A0A4S8LMQ2</accession>
<keyword evidence="3" id="KW-1185">Reference proteome</keyword>
<dbReference type="EMBL" id="ML180791">
    <property type="protein sequence ID" value="THU76637.1"/>
    <property type="molecule type" value="Genomic_DNA"/>
</dbReference>
<evidence type="ECO:0000313" key="1">
    <source>
        <dbReference type="EMBL" id="THU76637.1"/>
    </source>
</evidence>
<proteinExistence type="predicted"/>
<gene>
    <name evidence="1" type="ORF">K435DRAFT_141410</name>
    <name evidence="2" type="ORF">K435DRAFT_272394</name>
</gene>
<evidence type="ECO:0000313" key="2">
    <source>
        <dbReference type="EMBL" id="THU90340.1"/>
    </source>
</evidence>
<dbReference type="Proteomes" id="UP000297245">
    <property type="component" value="Unassembled WGS sequence"/>
</dbReference>
<dbReference type="AlphaFoldDB" id="A0A4S8LMQ2"/>
<name>A0A4S8LMQ2_DENBC</name>